<evidence type="ECO:0000256" key="2">
    <source>
        <dbReference type="SAM" id="SignalP"/>
    </source>
</evidence>
<reference evidence="3" key="1">
    <citation type="submission" date="2023-04" db="EMBL/GenBank/DDBJ databases">
        <authorList>
            <consortium name="ELIXIR-Norway"/>
        </authorList>
    </citation>
    <scope>NUCLEOTIDE SEQUENCE [LARGE SCALE GENOMIC DNA]</scope>
</reference>
<keyword evidence="4" id="KW-1185">Reference proteome</keyword>
<protein>
    <submittedName>
        <fullName evidence="3">Uncharacterized protein</fullName>
    </submittedName>
</protein>
<keyword evidence="2" id="KW-0732">Signal</keyword>
<feature type="signal peptide" evidence="2">
    <location>
        <begin position="1"/>
        <end position="24"/>
    </location>
</feature>
<organism evidence="3 4">
    <name type="scientific">Rangifer tarandus platyrhynchus</name>
    <name type="common">Svalbard reindeer</name>
    <dbReference type="NCBI Taxonomy" id="3082113"/>
    <lineage>
        <taxon>Eukaryota</taxon>
        <taxon>Metazoa</taxon>
        <taxon>Chordata</taxon>
        <taxon>Craniata</taxon>
        <taxon>Vertebrata</taxon>
        <taxon>Euteleostomi</taxon>
        <taxon>Mammalia</taxon>
        <taxon>Eutheria</taxon>
        <taxon>Laurasiatheria</taxon>
        <taxon>Artiodactyla</taxon>
        <taxon>Ruminantia</taxon>
        <taxon>Pecora</taxon>
        <taxon>Cervidae</taxon>
        <taxon>Odocoileinae</taxon>
        <taxon>Rangifer</taxon>
    </lineage>
</organism>
<sequence length="213" mass="23210">MQLTGLHPWEGLALLRLQEMTLLAATSCDPEDNERGTEACLSQPACPFGCAPAAGKHSPEDSVREKKETFLRELTDPPMGFSQLQRPRRVAPGLQAGPGRPSFPGRAKSRRRRLPGSGAEQLPAAANHPDDSSSNRKRIGRRPSSAYEKKDTARAPTATGRAPRRPGLRPKSWMPEQEKEPPTDRSIDRAPAPSPYQTGKGGRARQGFFELGA</sequence>
<dbReference type="Proteomes" id="UP001176941">
    <property type="component" value="Chromosome 15"/>
</dbReference>
<evidence type="ECO:0000313" key="3">
    <source>
        <dbReference type="EMBL" id="CAI9157327.1"/>
    </source>
</evidence>
<name>A0ABN8Y6X3_RANTA</name>
<accession>A0ABN8Y6X3</accession>
<evidence type="ECO:0000256" key="1">
    <source>
        <dbReference type="SAM" id="MobiDB-lite"/>
    </source>
</evidence>
<gene>
    <name evidence="3" type="ORF">MRATA1EN1_LOCUS6289</name>
</gene>
<dbReference type="EMBL" id="OX459951">
    <property type="protein sequence ID" value="CAI9157327.1"/>
    <property type="molecule type" value="Genomic_DNA"/>
</dbReference>
<feature type="compositionally biased region" description="Basic and acidic residues" evidence="1">
    <location>
        <begin position="176"/>
        <end position="188"/>
    </location>
</feature>
<feature type="compositionally biased region" description="Basic and acidic residues" evidence="1">
    <location>
        <begin position="57"/>
        <end position="75"/>
    </location>
</feature>
<feature type="chain" id="PRO_5046176890" evidence="2">
    <location>
        <begin position="25"/>
        <end position="213"/>
    </location>
</feature>
<feature type="region of interest" description="Disordered" evidence="1">
    <location>
        <begin position="52"/>
        <end position="213"/>
    </location>
</feature>
<proteinExistence type="predicted"/>
<evidence type="ECO:0000313" key="4">
    <source>
        <dbReference type="Proteomes" id="UP001176941"/>
    </source>
</evidence>